<comment type="caution">
    <text evidence="1">The sequence shown here is derived from an EMBL/GenBank/DDBJ whole genome shotgun (WGS) entry which is preliminary data.</text>
</comment>
<dbReference type="SUPFAM" id="SSF52309">
    <property type="entry name" value="N-(deoxy)ribosyltransferase-like"/>
    <property type="match status" value="1"/>
</dbReference>
<evidence type="ECO:0000313" key="1">
    <source>
        <dbReference type="EMBL" id="RLQ92406.1"/>
    </source>
</evidence>
<dbReference type="EMBL" id="RCVZ01000018">
    <property type="protein sequence ID" value="RLQ92406.1"/>
    <property type="molecule type" value="Genomic_DNA"/>
</dbReference>
<name>A0A3L7JNX9_9BACI</name>
<proteinExistence type="predicted"/>
<gene>
    <name evidence="1" type="ORF">D9X91_19350</name>
</gene>
<protein>
    <submittedName>
        <fullName evidence="1">Group-specific protein</fullName>
    </submittedName>
</protein>
<sequence>MKFYVASSFSNIANVRCVSQMLIDNGWIHTYDWTKNERAVTVNDLKQIGEKEKEAISESDLVIVMLPAGKGSHIELGIALGLNKRIILHSPTNEVNDFENTTTFYHLTEVEKFYGTVDELVEFVVGTEQKILN</sequence>
<evidence type="ECO:0000313" key="2">
    <source>
        <dbReference type="Proteomes" id="UP000276770"/>
    </source>
</evidence>
<dbReference type="Proteomes" id="UP000276770">
    <property type="component" value="Unassembled WGS sequence"/>
</dbReference>
<dbReference type="RefSeq" id="WP_121682296.1">
    <property type="nucleotide sequence ID" value="NZ_RCVZ01000018.1"/>
</dbReference>
<dbReference type="AlphaFoldDB" id="A0A3L7JNX9"/>
<organism evidence="1 2">
    <name type="scientific">Falsibacillus albus</name>
    <dbReference type="NCBI Taxonomy" id="2478915"/>
    <lineage>
        <taxon>Bacteria</taxon>
        <taxon>Bacillati</taxon>
        <taxon>Bacillota</taxon>
        <taxon>Bacilli</taxon>
        <taxon>Bacillales</taxon>
        <taxon>Bacillaceae</taxon>
        <taxon>Falsibacillus</taxon>
    </lineage>
</organism>
<keyword evidence="2" id="KW-1185">Reference proteome</keyword>
<dbReference type="OrthoDB" id="2059845at2"/>
<reference evidence="1 2" key="1">
    <citation type="submission" date="2018-10" db="EMBL/GenBank/DDBJ databases">
        <title>Falsibacillus sp. genome draft.</title>
        <authorList>
            <person name="Shi S."/>
        </authorList>
    </citation>
    <scope>NUCLEOTIDE SEQUENCE [LARGE SCALE GENOMIC DNA]</scope>
    <source>
        <strain evidence="1 2">GY 10110</strain>
    </source>
</reference>
<accession>A0A3L7JNX9</accession>
<dbReference type="Gene3D" id="3.40.50.450">
    <property type="match status" value="1"/>
</dbReference>